<dbReference type="InterPro" id="IPR050766">
    <property type="entry name" value="Bact_Lucif_Oxidored"/>
</dbReference>
<dbReference type="SUPFAM" id="SSF51679">
    <property type="entry name" value="Bacterial luciferase-like"/>
    <property type="match status" value="1"/>
</dbReference>
<evidence type="ECO:0000256" key="3">
    <source>
        <dbReference type="ARBA" id="ARBA00023002"/>
    </source>
</evidence>
<comment type="similarity">
    <text evidence="1">Belongs to the bacterial luciferase oxidoreductase family.</text>
</comment>
<dbReference type="Pfam" id="PF00296">
    <property type="entry name" value="Bac_luciferase"/>
    <property type="match status" value="1"/>
</dbReference>
<keyword evidence="4 5" id="KW-0503">Monooxygenase</keyword>
<evidence type="ECO:0000313" key="5">
    <source>
        <dbReference type="EMBL" id="BBZ39820.1"/>
    </source>
</evidence>
<dbReference type="InterPro" id="IPR036661">
    <property type="entry name" value="Luciferase-like_sf"/>
</dbReference>
<accession>A0A1X1TQU3</accession>
<name>A0A1X1TQU3_9MYCO</name>
<protein>
    <submittedName>
        <fullName evidence="5">Putative monooxygenase (Luciferase-like)</fullName>
    </submittedName>
</protein>
<dbReference type="PANTHER" id="PTHR30137">
    <property type="entry name" value="LUCIFERASE-LIKE MONOOXYGENASE"/>
    <property type="match status" value="1"/>
</dbReference>
<reference evidence="5 6" key="1">
    <citation type="journal article" date="2019" name="Emerg. Microbes Infect.">
        <title>Comprehensive subspecies identification of 175 nontuberculous mycobacteria species based on 7547 genomic profiles.</title>
        <authorList>
            <person name="Matsumoto Y."/>
            <person name="Kinjo T."/>
            <person name="Motooka D."/>
            <person name="Nabeya D."/>
            <person name="Jung N."/>
            <person name="Uechi K."/>
            <person name="Horii T."/>
            <person name="Iida T."/>
            <person name="Fujita J."/>
            <person name="Nakamura S."/>
        </authorList>
    </citation>
    <scope>NUCLEOTIDE SEQUENCE [LARGE SCALE GENOMIC DNA]</scope>
    <source>
        <strain evidence="5 6">JCM 14738</strain>
    </source>
</reference>
<dbReference type="AlphaFoldDB" id="A0A1X1TQU3"/>
<evidence type="ECO:0000256" key="4">
    <source>
        <dbReference type="ARBA" id="ARBA00023033"/>
    </source>
</evidence>
<dbReference type="GO" id="GO:0016705">
    <property type="term" value="F:oxidoreductase activity, acting on paired donors, with incorporation or reduction of molecular oxygen"/>
    <property type="evidence" value="ECO:0007669"/>
    <property type="project" value="InterPro"/>
</dbReference>
<dbReference type="STRING" id="44010.AWC00_02220"/>
<keyword evidence="2" id="KW-0285">Flavoprotein</keyword>
<organism evidence="5 6">
    <name type="scientific">Mycobacterium conspicuum</name>
    <dbReference type="NCBI Taxonomy" id="44010"/>
    <lineage>
        <taxon>Bacteria</taxon>
        <taxon>Bacillati</taxon>
        <taxon>Actinomycetota</taxon>
        <taxon>Actinomycetes</taxon>
        <taxon>Mycobacteriales</taxon>
        <taxon>Mycobacteriaceae</taxon>
        <taxon>Mycobacterium</taxon>
    </lineage>
</organism>
<evidence type="ECO:0000256" key="1">
    <source>
        <dbReference type="ARBA" id="ARBA00010426"/>
    </source>
</evidence>
<dbReference type="OrthoDB" id="7903015at2"/>
<dbReference type="GO" id="GO:0004497">
    <property type="term" value="F:monooxygenase activity"/>
    <property type="evidence" value="ECO:0007669"/>
    <property type="project" value="UniProtKB-KW"/>
</dbReference>
<dbReference type="InterPro" id="IPR011251">
    <property type="entry name" value="Luciferase-like_dom"/>
</dbReference>
<dbReference type="EMBL" id="AP022613">
    <property type="protein sequence ID" value="BBZ39820.1"/>
    <property type="molecule type" value="Genomic_DNA"/>
</dbReference>
<keyword evidence="6" id="KW-1185">Reference proteome</keyword>
<gene>
    <name evidence="5" type="ORF">MCNS_28830</name>
</gene>
<proteinExistence type="inferred from homology"/>
<evidence type="ECO:0000313" key="6">
    <source>
        <dbReference type="Proteomes" id="UP000467385"/>
    </source>
</evidence>
<dbReference type="Gene3D" id="3.20.20.30">
    <property type="entry name" value="Luciferase-like domain"/>
    <property type="match status" value="1"/>
</dbReference>
<dbReference type="PANTHER" id="PTHR30137:SF16">
    <property type="entry name" value="BLL0895 PROTEIN"/>
    <property type="match status" value="1"/>
</dbReference>
<dbReference type="RefSeq" id="WP_085231027.1">
    <property type="nucleotide sequence ID" value="NZ_AP022613.1"/>
</dbReference>
<dbReference type="GO" id="GO:0005829">
    <property type="term" value="C:cytosol"/>
    <property type="evidence" value="ECO:0007669"/>
    <property type="project" value="TreeGrafter"/>
</dbReference>
<dbReference type="Proteomes" id="UP000467385">
    <property type="component" value="Chromosome"/>
</dbReference>
<evidence type="ECO:0000256" key="2">
    <source>
        <dbReference type="ARBA" id="ARBA00022630"/>
    </source>
</evidence>
<sequence length="405" mass="44947">MRFGVFIAPYHMVGDNPTLSFERDLQLVEAVEELGYEEAWFGEHHSGGTEISGAPDLMIATAAARTKRIRLGTGVASLPYHHPFMFADRMVQLDHLTRGRLIVGVGPGALPGDAYMMGIETTRQRDMMLESLEAVLELWRDEAPVNRETDWFTLRDARLQLRPYSRPSIEVSVAVTASPSGPVAAGKFGIGLLSIAATQRKAFDALARNWRTATETAAAHGQTVSREKWRMVGPMHIAETEEQARREVEIGLAQWVDYFQNVGAIPILGDFDPGEDIVAAVNETGVGVIGTPDMAIDQLRRLERQSGGFGTYLLMAHEWANREATLRSYELISRYVMPVFQDSLEPLERSRDWTIFHRETLMGNITNAIVGATQQFLEERDARRRAAAAEAAEAAAQNESLHAGR</sequence>
<keyword evidence="3" id="KW-0560">Oxidoreductase</keyword>